<dbReference type="InterPro" id="IPR000719">
    <property type="entry name" value="Prot_kinase_dom"/>
</dbReference>
<dbReference type="InterPro" id="IPR001245">
    <property type="entry name" value="Ser-Thr/Tyr_kinase_cat_dom"/>
</dbReference>
<name>A0AA88WNV0_9ASTE</name>
<dbReference type="Proteomes" id="UP001188597">
    <property type="component" value="Unassembled WGS sequence"/>
</dbReference>
<comment type="caution">
    <text evidence="4">The sequence shown here is derived from an EMBL/GenBank/DDBJ whole genome shotgun (WGS) entry which is preliminary data.</text>
</comment>
<evidence type="ECO:0000256" key="2">
    <source>
        <dbReference type="ARBA" id="ARBA00022475"/>
    </source>
</evidence>
<reference evidence="4" key="1">
    <citation type="submission" date="2022-12" db="EMBL/GenBank/DDBJ databases">
        <title>Draft genome assemblies for two species of Escallonia (Escalloniales).</title>
        <authorList>
            <person name="Chanderbali A."/>
            <person name="Dervinis C."/>
            <person name="Anghel I."/>
            <person name="Soltis D."/>
            <person name="Soltis P."/>
            <person name="Zapata F."/>
        </authorList>
    </citation>
    <scope>NUCLEOTIDE SEQUENCE</scope>
    <source>
        <strain evidence="4">UCBG64.0493</strain>
        <tissue evidence="4">Leaf</tissue>
    </source>
</reference>
<dbReference type="Gene3D" id="3.30.200.20">
    <property type="entry name" value="Phosphorylase Kinase, domain 1"/>
    <property type="match status" value="1"/>
</dbReference>
<dbReference type="PANTHER" id="PTHR45621">
    <property type="entry name" value="OS01G0588500 PROTEIN-RELATED"/>
    <property type="match status" value="1"/>
</dbReference>
<keyword evidence="2" id="KW-1003">Cell membrane</keyword>
<evidence type="ECO:0000313" key="5">
    <source>
        <dbReference type="Proteomes" id="UP001188597"/>
    </source>
</evidence>
<evidence type="ECO:0000313" key="4">
    <source>
        <dbReference type="EMBL" id="KAK3031211.1"/>
    </source>
</evidence>
<dbReference type="Pfam" id="PF07714">
    <property type="entry name" value="PK_Tyr_Ser-Thr"/>
    <property type="match status" value="1"/>
</dbReference>
<comment type="subcellular location">
    <subcellularLocation>
        <location evidence="1">Cell membrane</location>
    </subcellularLocation>
</comment>
<feature type="domain" description="Protein kinase" evidence="3">
    <location>
        <begin position="29"/>
        <end position="343"/>
    </location>
</feature>
<keyword evidence="2" id="KW-0472">Membrane</keyword>
<dbReference type="Gene3D" id="1.10.510.10">
    <property type="entry name" value="Transferase(Phosphotransferase) domain 1"/>
    <property type="match status" value="1"/>
</dbReference>
<dbReference type="PROSITE" id="PS50011">
    <property type="entry name" value="PROTEIN_KINASE_DOM"/>
    <property type="match status" value="1"/>
</dbReference>
<accession>A0AA88WNV0</accession>
<sequence length="349" mass="39348">MSNNKDGILAQELPSGGQTLTPSFKQFTFSELKSITKNFNKERILRMEPHVVAYIGWIDEKTYTPSEVGVGMAVVVKEITLNGFQDSGLRQILEFMRNCSHPYLVKLLGYCTESDKFGVNQKFLVHEYMQKGSLDNHLFRKGAEPLSWPIRVKIAIGAAQGLAFLHTVEKQNMYSKFEATNILLDKDFNAKLSDFGMQELYGAGDPSSYDPLYYVPGAGPKFISKWEGGRLDTTTNVGISYKVTLHLAGDFRAGLLSRKVDVYDFGIVLLQILVCRRDVGEFWARTYYSTPEKVKSDLMGMELQQRIPLRAARRVAVLVLQCLSTEPSLRPSMEDVLLNLETIEKETST</sequence>
<organism evidence="4 5">
    <name type="scientific">Escallonia herrerae</name>
    <dbReference type="NCBI Taxonomy" id="1293975"/>
    <lineage>
        <taxon>Eukaryota</taxon>
        <taxon>Viridiplantae</taxon>
        <taxon>Streptophyta</taxon>
        <taxon>Embryophyta</taxon>
        <taxon>Tracheophyta</taxon>
        <taxon>Spermatophyta</taxon>
        <taxon>Magnoliopsida</taxon>
        <taxon>eudicotyledons</taxon>
        <taxon>Gunneridae</taxon>
        <taxon>Pentapetalae</taxon>
        <taxon>asterids</taxon>
        <taxon>campanulids</taxon>
        <taxon>Escalloniales</taxon>
        <taxon>Escalloniaceae</taxon>
        <taxon>Escallonia</taxon>
    </lineage>
</organism>
<dbReference type="AlphaFoldDB" id="A0AA88WNV0"/>
<keyword evidence="5" id="KW-1185">Reference proteome</keyword>
<dbReference type="GO" id="GO:0005886">
    <property type="term" value="C:plasma membrane"/>
    <property type="evidence" value="ECO:0007669"/>
    <property type="project" value="UniProtKB-SubCell"/>
</dbReference>
<dbReference type="EMBL" id="JAVXUP010000315">
    <property type="protein sequence ID" value="KAK3031211.1"/>
    <property type="molecule type" value="Genomic_DNA"/>
</dbReference>
<dbReference type="GO" id="GO:0005524">
    <property type="term" value="F:ATP binding"/>
    <property type="evidence" value="ECO:0007669"/>
    <property type="project" value="InterPro"/>
</dbReference>
<evidence type="ECO:0000256" key="1">
    <source>
        <dbReference type="ARBA" id="ARBA00004236"/>
    </source>
</evidence>
<evidence type="ECO:0000259" key="3">
    <source>
        <dbReference type="PROSITE" id="PS50011"/>
    </source>
</evidence>
<proteinExistence type="predicted"/>
<gene>
    <name evidence="4" type="ORF">RJ639_035368</name>
</gene>
<dbReference type="InterPro" id="IPR050823">
    <property type="entry name" value="Plant_Ser_Thr_Prot_Kinase"/>
</dbReference>
<protein>
    <recommendedName>
        <fullName evidence="3">Protein kinase domain-containing protein</fullName>
    </recommendedName>
</protein>
<dbReference type="InterPro" id="IPR011009">
    <property type="entry name" value="Kinase-like_dom_sf"/>
</dbReference>
<dbReference type="GO" id="GO:0004672">
    <property type="term" value="F:protein kinase activity"/>
    <property type="evidence" value="ECO:0007669"/>
    <property type="project" value="InterPro"/>
</dbReference>
<dbReference type="SUPFAM" id="SSF56112">
    <property type="entry name" value="Protein kinase-like (PK-like)"/>
    <property type="match status" value="1"/>
</dbReference>